<dbReference type="Proteomes" id="UP000004374">
    <property type="component" value="Unassembled WGS sequence"/>
</dbReference>
<protein>
    <submittedName>
        <fullName evidence="1">Uncharacterized protein</fullName>
    </submittedName>
</protein>
<evidence type="ECO:0000313" key="1">
    <source>
        <dbReference type="EMBL" id="GAB58361.1"/>
    </source>
</evidence>
<accession>I1DWD3</accession>
<gene>
    <name evidence="1" type="ORF">RNAN_1333</name>
</gene>
<keyword evidence="2" id="KW-1185">Reference proteome</keyword>
<reference evidence="1 2" key="1">
    <citation type="journal article" date="2012" name="J. Bacteriol.">
        <title>Genome Sequence of the Protease-Producing Bacterium Rheinheimera nanhaiensis E407-8T, Isolated from Deep-Sea Sediment of the South China Sea.</title>
        <authorList>
            <person name="Zhang X.-Y."/>
            <person name="Zhang Y.-J."/>
            <person name="Qin Q.-L."/>
            <person name="Xie B.-B."/>
            <person name="Chen X.-L."/>
            <person name="Zhou B.-C."/>
            <person name="Zhang Y.-Z."/>
        </authorList>
    </citation>
    <scope>NUCLEOTIDE SEQUENCE [LARGE SCALE GENOMIC DNA]</scope>
    <source>
        <strain evidence="1 2">E407-8</strain>
    </source>
</reference>
<dbReference type="AlphaFoldDB" id="I1DWD3"/>
<dbReference type="EMBL" id="BAFK01000006">
    <property type="protein sequence ID" value="GAB58361.1"/>
    <property type="molecule type" value="Genomic_DNA"/>
</dbReference>
<sequence>MLHDNAEAVTDYADVGRCCHHRRWWDQIKSANLPVQSPLLAANNTKMGTVAP</sequence>
<proteinExistence type="predicted"/>
<evidence type="ECO:0000313" key="2">
    <source>
        <dbReference type="Proteomes" id="UP000004374"/>
    </source>
</evidence>
<name>I1DWD3_9GAMM</name>
<organism evidence="1 2">
    <name type="scientific">Rheinheimera nanhaiensis E407-8</name>
    <dbReference type="NCBI Taxonomy" id="562729"/>
    <lineage>
        <taxon>Bacteria</taxon>
        <taxon>Pseudomonadati</taxon>
        <taxon>Pseudomonadota</taxon>
        <taxon>Gammaproteobacteria</taxon>
        <taxon>Chromatiales</taxon>
        <taxon>Chromatiaceae</taxon>
        <taxon>Rheinheimera</taxon>
    </lineage>
</organism>
<comment type="caution">
    <text evidence="1">The sequence shown here is derived from an EMBL/GenBank/DDBJ whole genome shotgun (WGS) entry which is preliminary data.</text>
</comment>